<feature type="region of interest" description="Disordered" evidence="2">
    <location>
        <begin position="1"/>
        <end position="26"/>
    </location>
</feature>
<dbReference type="InterPro" id="IPR013087">
    <property type="entry name" value="Znf_C2H2_type"/>
</dbReference>
<sequence length="524" mass="57344">MFATSTWAMSPSAREHPSTNSPSTVSLSRARVQPHCAIKSQGGVVFQEDCSHYLLEGKQCRVLPVALPHAIVSADLSRAPFSTAPPITVQQRHASKNPDSGRYCELQDSWSRKSARQNLAPMCADTHLTASASSAAVTGRWAPSPPSLGPSTTWYGASDRKDTDPSDDDNLKRENRKIVPGHEGLTSPSFCGLFPNVPFMRHWLSQPSPTSSPPHCVHTLLSSQAVSTHPAHDHLRRDAIRPVSSPSTVGSPAPSSAESATVWDPILIMFRPNGTNDILSPLVSDVRLNISTQAEIPMMSSTHMKCRFVTNKSAEVHNAEENPDKRRPSGPKRTLEDASDSGPPRKRRQGQQLAEENSFPRGEGSGGRIGIGAVRSRSKFVRRPRGVVVPVYHCNTERALRCAFPGCGAVLTGKKSETASHMRSHFLQAISETLECPWPAEDGSERRRCGMAFKDSGNFGRHVSSKHIRAEEYRCDRCGRPFARRDAALRHMKTLCRADGVGMKKNEKTTKGRTKGYGEGEYST</sequence>
<dbReference type="InterPro" id="IPR036236">
    <property type="entry name" value="Znf_C2H2_sf"/>
</dbReference>
<accession>A0A2G8S678</accession>
<feature type="compositionally biased region" description="Basic and acidic residues" evidence="2">
    <location>
        <begin position="314"/>
        <end position="327"/>
    </location>
</feature>
<dbReference type="STRING" id="1077348.A0A2G8S678"/>
<dbReference type="AlphaFoldDB" id="A0A2G8S678"/>
<dbReference type="Gene3D" id="3.30.160.60">
    <property type="entry name" value="Classic Zinc Finger"/>
    <property type="match status" value="1"/>
</dbReference>
<evidence type="ECO:0000313" key="4">
    <source>
        <dbReference type="EMBL" id="PIL29282.1"/>
    </source>
</evidence>
<keyword evidence="1" id="KW-0863">Zinc-finger</keyword>
<dbReference type="SUPFAM" id="SSF57667">
    <property type="entry name" value="beta-beta-alpha zinc fingers"/>
    <property type="match status" value="1"/>
</dbReference>
<evidence type="ECO:0000259" key="3">
    <source>
        <dbReference type="PROSITE" id="PS50157"/>
    </source>
</evidence>
<proteinExistence type="predicted"/>
<dbReference type="Pfam" id="PF00096">
    <property type="entry name" value="zf-C2H2"/>
    <property type="match status" value="1"/>
</dbReference>
<reference evidence="4 5" key="1">
    <citation type="journal article" date="2015" name="Sci. Rep.">
        <title>Chromosome-level genome map provides insights into diverse defense mechanisms in the medicinal fungus Ganoderma sinense.</title>
        <authorList>
            <person name="Zhu Y."/>
            <person name="Xu J."/>
            <person name="Sun C."/>
            <person name="Zhou S."/>
            <person name="Xu H."/>
            <person name="Nelson D.R."/>
            <person name="Qian J."/>
            <person name="Song J."/>
            <person name="Luo H."/>
            <person name="Xiang L."/>
            <person name="Li Y."/>
            <person name="Xu Z."/>
            <person name="Ji A."/>
            <person name="Wang L."/>
            <person name="Lu S."/>
            <person name="Hayward A."/>
            <person name="Sun W."/>
            <person name="Li X."/>
            <person name="Schwartz D.C."/>
            <person name="Wang Y."/>
            <person name="Chen S."/>
        </authorList>
    </citation>
    <scope>NUCLEOTIDE SEQUENCE [LARGE SCALE GENOMIC DNA]</scope>
    <source>
        <strain evidence="4 5">ZZ0214-1</strain>
    </source>
</reference>
<organism evidence="4 5">
    <name type="scientific">Ganoderma sinense ZZ0214-1</name>
    <dbReference type="NCBI Taxonomy" id="1077348"/>
    <lineage>
        <taxon>Eukaryota</taxon>
        <taxon>Fungi</taxon>
        <taxon>Dikarya</taxon>
        <taxon>Basidiomycota</taxon>
        <taxon>Agaricomycotina</taxon>
        <taxon>Agaricomycetes</taxon>
        <taxon>Polyporales</taxon>
        <taxon>Polyporaceae</taxon>
        <taxon>Ganoderma</taxon>
    </lineage>
</organism>
<protein>
    <submittedName>
        <fullName evidence="4">Transcription factor</fullName>
    </submittedName>
</protein>
<keyword evidence="1" id="KW-0479">Metal-binding</keyword>
<evidence type="ECO:0000256" key="2">
    <source>
        <dbReference type="SAM" id="MobiDB-lite"/>
    </source>
</evidence>
<keyword evidence="5" id="KW-1185">Reference proteome</keyword>
<comment type="caution">
    <text evidence="4">The sequence shown here is derived from an EMBL/GenBank/DDBJ whole genome shotgun (WGS) entry which is preliminary data.</text>
</comment>
<feature type="region of interest" description="Disordered" evidence="2">
    <location>
        <begin position="136"/>
        <end position="183"/>
    </location>
</feature>
<gene>
    <name evidence="4" type="ORF">GSI_09333</name>
</gene>
<dbReference type="PROSITE" id="PS50157">
    <property type="entry name" value="ZINC_FINGER_C2H2_2"/>
    <property type="match status" value="1"/>
</dbReference>
<dbReference type="OrthoDB" id="2753773at2759"/>
<evidence type="ECO:0000313" key="5">
    <source>
        <dbReference type="Proteomes" id="UP000230002"/>
    </source>
</evidence>
<keyword evidence="1" id="KW-0862">Zinc</keyword>
<feature type="compositionally biased region" description="Basic and acidic residues" evidence="2">
    <location>
        <begin position="158"/>
        <end position="177"/>
    </location>
</feature>
<dbReference type="GO" id="GO:0008270">
    <property type="term" value="F:zinc ion binding"/>
    <property type="evidence" value="ECO:0007669"/>
    <property type="project" value="UniProtKB-KW"/>
</dbReference>
<dbReference type="Proteomes" id="UP000230002">
    <property type="component" value="Unassembled WGS sequence"/>
</dbReference>
<name>A0A2G8S678_9APHY</name>
<evidence type="ECO:0000256" key="1">
    <source>
        <dbReference type="PROSITE-ProRule" id="PRU00042"/>
    </source>
</evidence>
<feature type="domain" description="C2H2-type" evidence="3">
    <location>
        <begin position="473"/>
        <end position="494"/>
    </location>
</feature>
<dbReference type="EMBL" id="AYKW01000023">
    <property type="protein sequence ID" value="PIL29282.1"/>
    <property type="molecule type" value="Genomic_DNA"/>
</dbReference>
<feature type="region of interest" description="Disordered" evidence="2">
    <location>
        <begin position="313"/>
        <end position="370"/>
    </location>
</feature>